<dbReference type="HOGENOM" id="CLU_1253580_0_0_2"/>
<dbReference type="Proteomes" id="UP000009007">
    <property type="component" value="Chromosome I"/>
</dbReference>
<dbReference type="EMBL" id="HE964772">
    <property type="protein sequence ID" value="CDM26169.1"/>
    <property type="molecule type" value="Genomic_DNA"/>
</dbReference>
<evidence type="ECO:0000313" key="2">
    <source>
        <dbReference type="Proteomes" id="UP000009007"/>
    </source>
</evidence>
<dbReference type="KEGG" id="mbg:BN140_3060"/>
<dbReference type="STRING" id="1201294.BN140_3060"/>
<sequence>MIHPGATPPMVFHETLTRQSERLYPTFRSKSSDPAFFSHSPRYIRVPRQVDKVSRGSSRRARRVTGEERQSFALFAPSRLRVRLAITPTHSHHMVNRSTRSLFQDGIVLLRKWAIRMKTADIAGNPRAASSPTSCTRRGLIGHLDILNDKRNWILENSRQALPALPEKLAGVGGRKFPRFYPALPASLAPRHGRIEVFFWNPRCCSTVVHTPADPAGRNL</sequence>
<reference evidence="2" key="1">
    <citation type="journal article" date="2012" name="J. Bacteriol.">
        <title>Complete genome sequence of the hydrogenotrophic, methanogenic archaeon Methanoculleus bourgensis strain MS2T, isolated from a sewage sludge digester.</title>
        <authorList>
            <person name="Maus I."/>
            <person name="Wibberg D."/>
            <person name="Stantscheff R."/>
            <person name="Eikmeyer F.G."/>
            <person name="Seffner A."/>
            <person name="Boelter J."/>
            <person name="Szczepanowski R."/>
            <person name="Blom J."/>
            <person name="Jaenicke S."/>
            <person name="Konig H."/>
            <person name="Puhler A."/>
            <person name="Schluter A."/>
        </authorList>
    </citation>
    <scope>NUCLEOTIDE SEQUENCE [LARGE SCALE GENOMIC DNA]</scope>
    <source>
        <strain evidence="2">ATCC 43281 / DSM 3045 / OCM 15 / MS2</strain>
    </source>
</reference>
<gene>
    <name evidence="1" type="ordered locus">BN140_3060</name>
</gene>
<dbReference type="PATRIC" id="fig|1201294.9.peg.2445"/>
<accession>W6PW45</accession>
<name>W6PW45_METBM</name>
<dbReference type="AlphaFoldDB" id="W6PW45"/>
<keyword evidence="2" id="KW-1185">Reference proteome</keyword>
<protein>
    <submittedName>
        <fullName evidence="1">Uncharacterized protein</fullName>
    </submittedName>
</protein>
<evidence type="ECO:0000313" key="1">
    <source>
        <dbReference type="EMBL" id="CDM26169.1"/>
    </source>
</evidence>
<organism evidence="1 2">
    <name type="scientific">Methanoculleus bourgensis (strain ATCC 43281 / DSM 3045 / OCM 15 / MS2)</name>
    <name type="common">Methanogenium bourgense</name>
    <dbReference type="NCBI Taxonomy" id="1201294"/>
    <lineage>
        <taxon>Archaea</taxon>
        <taxon>Methanobacteriati</taxon>
        <taxon>Methanobacteriota</taxon>
        <taxon>Stenosarchaea group</taxon>
        <taxon>Methanomicrobia</taxon>
        <taxon>Methanomicrobiales</taxon>
        <taxon>Methanomicrobiaceae</taxon>
        <taxon>Methanoculleus</taxon>
    </lineage>
</organism>
<proteinExistence type="predicted"/>